<evidence type="ECO:0000313" key="1">
    <source>
        <dbReference type="EMBL" id="KAI4861569.1"/>
    </source>
</evidence>
<keyword evidence="2" id="KW-1185">Reference proteome</keyword>
<proteinExistence type="predicted"/>
<dbReference type="Proteomes" id="UP001497700">
    <property type="component" value="Unassembled WGS sequence"/>
</dbReference>
<organism evidence="1 2">
    <name type="scientific">Hypoxylon rubiginosum</name>
    <dbReference type="NCBI Taxonomy" id="110542"/>
    <lineage>
        <taxon>Eukaryota</taxon>
        <taxon>Fungi</taxon>
        <taxon>Dikarya</taxon>
        <taxon>Ascomycota</taxon>
        <taxon>Pezizomycotina</taxon>
        <taxon>Sordariomycetes</taxon>
        <taxon>Xylariomycetidae</taxon>
        <taxon>Xylariales</taxon>
        <taxon>Hypoxylaceae</taxon>
        <taxon>Hypoxylon</taxon>
    </lineage>
</organism>
<sequence>MASVQIQPHGNEDATMGVSALAIALAVVSVALRFYTRIFTRASLKADDWLILSAVVATLLTAALLLWGNSISPAGLWVSENTDPDYVYTPEDIFYLKLAFVTSVLYFTISGATKLGILFMYHRIFAVSRAFHYLTFIAGGLVVGWWVGCTVATLTNCIPLEWSWINSLADPRYCFNYNIFWMASGACEIFLDVLILSLPIMVVVRMRLSLQQKLTVSGIFLLGGFVIITGLVKVILGYPPGKRVPSYSNTEVWTSVHAGMAIVCSCLPILKPLLNRISGSRFITKVSSVLSLRHSGGSLQQSPSRILLGPSGDSGSGGNENKGQMRVSPLVTIGGTPMPESYFYQPGVAYSRDDVNSTTRQEPAPEMCRDECEQGQLPEIDISEGISLPFLTSK</sequence>
<reference evidence="1 2" key="1">
    <citation type="journal article" date="2022" name="New Phytol.">
        <title>Ecological generalism drives hyperdiversity of secondary metabolite gene clusters in xylarialean endophytes.</title>
        <authorList>
            <person name="Franco M.E.E."/>
            <person name="Wisecaver J.H."/>
            <person name="Arnold A.E."/>
            <person name="Ju Y.M."/>
            <person name="Slot J.C."/>
            <person name="Ahrendt S."/>
            <person name="Moore L.P."/>
            <person name="Eastman K.E."/>
            <person name="Scott K."/>
            <person name="Konkel Z."/>
            <person name="Mondo S.J."/>
            <person name="Kuo A."/>
            <person name="Hayes R.D."/>
            <person name="Haridas S."/>
            <person name="Andreopoulos B."/>
            <person name="Riley R."/>
            <person name="LaButti K."/>
            <person name="Pangilinan J."/>
            <person name="Lipzen A."/>
            <person name="Amirebrahimi M."/>
            <person name="Yan J."/>
            <person name="Adam C."/>
            <person name="Keymanesh K."/>
            <person name="Ng V."/>
            <person name="Louie K."/>
            <person name="Northen T."/>
            <person name="Drula E."/>
            <person name="Henrissat B."/>
            <person name="Hsieh H.M."/>
            <person name="Youens-Clark K."/>
            <person name="Lutzoni F."/>
            <person name="Miadlikowska J."/>
            <person name="Eastwood D.C."/>
            <person name="Hamelin R.C."/>
            <person name="Grigoriev I.V."/>
            <person name="U'Ren J.M."/>
        </authorList>
    </citation>
    <scope>NUCLEOTIDE SEQUENCE [LARGE SCALE GENOMIC DNA]</scope>
    <source>
        <strain evidence="1 2">CBS 119005</strain>
    </source>
</reference>
<name>A0ACB9YRG2_9PEZI</name>
<dbReference type="EMBL" id="MU393548">
    <property type="protein sequence ID" value="KAI4861569.1"/>
    <property type="molecule type" value="Genomic_DNA"/>
</dbReference>
<protein>
    <submittedName>
        <fullName evidence="1">Uncharacterized protein</fullName>
    </submittedName>
</protein>
<gene>
    <name evidence="1" type="ORF">F4820DRAFT_56884</name>
</gene>
<evidence type="ECO:0000313" key="2">
    <source>
        <dbReference type="Proteomes" id="UP001497700"/>
    </source>
</evidence>
<comment type="caution">
    <text evidence="1">The sequence shown here is derived from an EMBL/GenBank/DDBJ whole genome shotgun (WGS) entry which is preliminary data.</text>
</comment>
<accession>A0ACB9YRG2</accession>